<dbReference type="PANTHER" id="PTHR45909">
    <property type="entry name" value="ADP-RIBOSYLATION FACTOR-RELATED PROTEIN 1"/>
    <property type="match status" value="1"/>
</dbReference>
<organism evidence="6 7">
    <name type="scientific">Puccinia coronata f. sp. avenae</name>
    <dbReference type="NCBI Taxonomy" id="200324"/>
    <lineage>
        <taxon>Eukaryota</taxon>
        <taxon>Fungi</taxon>
        <taxon>Dikarya</taxon>
        <taxon>Basidiomycota</taxon>
        <taxon>Pucciniomycotina</taxon>
        <taxon>Pucciniomycetes</taxon>
        <taxon>Pucciniales</taxon>
        <taxon>Pucciniaceae</taxon>
        <taxon>Puccinia</taxon>
    </lineage>
</organism>
<feature type="binding site" evidence="3">
    <location>
        <position position="46"/>
    </location>
    <ligand>
        <name>GTP</name>
        <dbReference type="ChEBI" id="CHEBI:37565"/>
    </ligand>
</feature>
<keyword evidence="4" id="KW-0479">Metal-binding</keyword>
<dbReference type="InterPro" id="IPR027417">
    <property type="entry name" value="P-loop_NTPase"/>
</dbReference>
<dbReference type="STRING" id="200324.A0A2N5TPG9"/>
<evidence type="ECO:0000313" key="7">
    <source>
        <dbReference type="Proteomes" id="UP000235388"/>
    </source>
</evidence>
<dbReference type="InterPro" id="IPR024156">
    <property type="entry name" value="Small_GTPase_ARF"/>
</dbReference>
<evidence type="ECO:0000313" key="6">
    <source>
        <dbReference type="EMBL" id="PLW27372.1"/>
    </source>
</evidence>
<proteinExistence type="predicted"/>
<feature type="region of interest" description="Disordered" evidence="5">
    <location>
        <begin position="62"/>
        <end position="86"/>
    </location>
</feature>
<dbReference type="Gene3D" id="3.40.50.300">
    <property type="entry name" value="P-loop containing nucleotide triphosphate hydrolases"/>
    <property type="match status" value="1"/>
</dbReference>
<dbReference type="Proteomes" id="UP000235388">
    <property type="component" value="Unassembled WGS sequence"/>
</dbReference>
<keyword evidence="1 3" id="KW-0547">Nucleotide-binding</keyword>
<name>A0A2N5TPG9_9BASI</name>
<accession>A0A2N5TPG9</accession>
<keyword evidence="4" id="KW-0460">Magnesium</keyword>
<dbReference type="GO" id="GO:0005525">
    <property type="term" value="F:GTP binding"/>
    <property type="evidence" value="ECO:0007669"/>
    <property type="project" value="UniProtKB-KW"/>
</dbReference>
<sequence>MLKKVKTIFSPLQPGLSPSQITPTIGQNIRRITLSSIYLKFWDLGGLKDIRRIWENQCDWKPEEKSCSTPDQSSSRSSASFWHGHSRSDGGNHFVRLLTTLEWPGRKPSAPISNSLKAIKDKVPDVHQLLVDCPAMLPTHTLSPKAQRCLYSYPSIHVPPVHCAVQHEPNKHHPRLPIIGWTNQGSLQIGQQILSHSHPLSIPRDSSMSSEPHPRITRNRRNFSPGFIPFPTSESASFSIQTANRIIRHPKFSFASGHLSAFGFSSLHCHTSIH</sequence>
<dbReference type="AlphaFoldDB" id="A0A2N5TPG9"/>
<dbReference type="GO" id="GO:0034067">
    <property type="term" value="P:protein localization to Golgi apparatus"/>
    <property type="evidence" value="ECO:0007669"/>
    <property type="project" value="TreeGrafter"/>
</dbReference>
<feature type="region of interest" description="Disordered" evidence="5">
    <location>
        <begin position="201"/>
        <end position="223"/>
    </location>
</feature>
<evidence type="ECO:0000256" key="1">
    <source>
        <dbReference type="ARBA" id="ARBA00022741"/>
    </source>
</evidence>
<keyword evidence="2 3" id="KW-0342">GTP-binding</keyword>
<evidence type="ECO:0000256" key="3">
    <source>
        <dbReference type="PIRSR" id="PIRSR606689-1"/>
    </source>
</evidence>
<dbReference type="InterPro" id="IPR006689">
    <property type="entry name" value="Small_GTPase_ARF/SAR"/>
</dbReference>
<evidence type="ECO:0000256" key="5">
    <source>
        <dbReference type="SAM" id="MobiDB-lite"/>
    </source>
</evidence>
<comment type="caution">
    <text evidence="6">The sequence shown here is derived from an EMBL/GenBank/DDBJ whole genome shotgun (WGS) entry which is preliminary data.</text>
</comment>
<evidence type="ECO:0000256" key="2">
    <source>
        <dbReference type="ARBA" id="ARBA00023134"/>
    </source>
</evidence>
<dbReference type="Pfam" id="PF00025">
    <property type="entry name" value="Arf"/>
    <property type="match status" value="1"/>
</dbReference>
<dbReference type="GO" id="GO:0043001">
    <property type="term" value="P:Golgi to plasma membrane protein transport"/>
    <property type="evidence" value="ECO:0007669"/>
    <property type="project" value="TreeGrafter"/>
</dbReference>
<protein>
    <submittedName>
        <fullName evidence="6">Uncharacterized protein</fullName>
    </submittedName>
</protein>
<feature type="binding site" evidence="4">
    <location>
        <position position="24"/>
    </location>
    <ligand>
        <name>Mg(2+)</name>
        <dbReference type="ChEBI" id="CHEBI:18420"/>
    </ligand>
</feature>
<dbReference type="GO" id="GO:0006886">
    <property type="term" value="P:intracellular protein transport"/>
    <property type="evidence" value="ECO:0007669"/>
    <property type="project" value="TreeGrafter"/>
</dbReference>
<dbReference type="EMBL" id="PGCJ01000490">
    <property type="protein sequence ID" value="PLW27372.1"/>
    <property type="molecule type" value="Genomic_DNA"/>
</dbReference>
<dbReference type="GO" id="GO:0046872">
    <property type="term" value="F:metal ion binding"/>
    <property type="evidence" value="ECO:0007669"/>
    <property type="project" value="UniProtKB-KW"/>
</dbReference>
<gene>
    <name evidence="6" type="ORF">PCANC_25235</name>
</gene>
<evidence type="ECO:0000256" key="4">
    <source>
        <dbReference type="PIRSR" id="PIRSR606689-2"/>
    </source>
</evidence>
<dbReference type="PANTHER" id="PTHR45909:SF1">
    <property type="entry name" value="ADP-RIBOSYLATION FACTOR-RELATED PROTEIN 1"/>
    <property type="match status" value="1"/>
</dbReference>
<dbReference type="GO" id="GO:0003924">
    <property type="term" value="F:GTPase activity"/>
    <property type="evidence" value="ECO:0007669"/>
    <property type="project" value="InterPro"/>
</dbReference>
<feature type="compositionally biased region" description="Polar residues" evidence="5">
    <location>
        <begin position="67"/>
        <end position="80"/>
    </location>
</feature>
<dbReference type="OrthoDB" id="414781at2759"/>
<reference evidence="6 7" key="1">
    <citation type="submission" date="2017-11" db="EMBL/GenBank/DDBJ databases">
        <title>De novo assembly and phasing of dikaryotic genomes from two isolates of Puccinia coronata f. sp. avenae, the causal agent of oat crown rust.</title>
        <authorList>
            <person name="Miller M.E."/>
            <person name="Zhang Y."/>
            <person name="Omidvar V."/>
            <person name="Sperschneider J."/>
            <person name="Schwessinger B."/>
            <person name="Raley C."/>
            <person name="Palmer J.M."/>
            <person name="Garnica D."/>
            <person name="Upadhyaya N."/>
            <person name="Rathjen J."/>
            <person name="Taylor J.M."/>
            <person name="Park R.F."/>
            <person name="Dodds P.N."/>
            <person name="Hirsch C.D."/>
            <person name="Kianian S.F."/>
            <person name="Figueroa M."/>
        </authorList>
    </citation>
    <scope>NUCLEOTIDE SEQUENCE [LARGE SCALE GENOMIC DNA]</scope>
    <source>
        <strain evidence="6">12NC29</strain>
    </source>
</reference>
<dbReference type="GO" id="GO:0005794">
    <property type="term" value="C:Golgi apparatus"/>
    <property type="evidence" value="ECO:0007669"/>
    <property type="project" value="TreeGrafter"/>
</dbReference>
<keyword evidence="7" id="KW-1185">Reference proteome</keyword>
<dbReference type="SUPFAM" id="SSF52540">
    <property type="entry name" value="P-loop containing nucleoside triphosphate hydrolases"/>
    <property type="match status" value="1"/>
</dbReference>